<gene>
    <name evidence="1" type="ORF">D5086_006534</name>
</gene>
<evidence type="ECO:0000313" key="2">
    <source>
        <dbReference type="Proteomes" id="UP000309997"/>
    </source>
</evidence>
<keyword evidence="2" id="KW-1185">Reference proteome</keyword>
<dbReference type="Proteomes" id="UP000309997">
    <property type="component" value="Unassembled WGS sequence"/>
</dbReference>
<name>A0ACC4CL86_POPAL</name>
<reference evidence="1 2" key="1">
    <citation type="journal article" date="2024" name="Plant Biotechnol. J.">
        <title>Genome and CRISPR/Cas9 system of a widespread forest tree (Populus alba) in the world.</title>
        <authorList>
            <person name="Liu Y.J."/>
            <person name="Jiang P.F."/>
            <person name="Han X.M."/>
            <person name="Li X.Y."/>
            <person name="Wang H.M."/>
            <person name="Wang Y.J."/>
            <person name="Wang X.X."/>
            <person name="Zeng Q.Y."/>
        </authorList>
    </citation>
    <scope>NUCLEOTIDE SEQUENCE [LARGE SCALE GENOMIC DNA]</scope>
    <source>
        <strain evidence="2">cv. PAL-ZL1</strain>
    </source>
</reference>
<comment type="caution">
    <text evidence="1">The sequence shown here is derived from an EMBL/GenBank/DDBJ whole genome shotgun (WGS) entry which is preliminary data.</text>
</comment>
<dbReference type="EMBL" id="RCHU02000003">
    <property type="protein sequence ID" value="KAL3598616.1"/>
    <property type="molecule type" value="Genomic_DNA"/>
</dbReference>
<protein>
    <submittedName>
        <fullName evidence="1">Uncharacterized protein</fullName>
    </submittedName>
</protein>
<organism evidence="1 2">
    <name type="scientific">Populus alba</name>
    <name type="common">White poplar</name>
    <dbReference type="NCBI Taxonomy" id="43335"/>
    <lineage>
        <taxon>Eukaryota</taxon>
        <taxon>Viridiplantae</taxon>
        <taxon>Streptophyta</taxon>
        <taxon>Embryophyta</taxon>
        <taxon>Tracheophyta</taxon>
        <taxon>Spermatophyta</taxon>
        <taxon>Magnoliopsida</taxon>
        <taxon>eudicotyledons</taxon>
        <taxon>Gunneridae</taxon>
        <taxon>Pentapetalae</taxon>
        <taxon>rosids</taxon>
        <taxon>fabids</taxon>
        <taxon>Malpighiales</taxon>
        <taxon>Salicaceae</taxon>
        <taxon>Saliceae</taxon>
        <taxon>Populus</taxon>
    </lineage>
</organism>
<accession>A0ACC4CL86</accession>
<proteinExistence type="predicted"/>
<evidence type="ECO:0000313" key="1">
    <source>
        <dbReference type="EMBL" id="KAL3598616.1"/>
    </source>
</evidence>
<sequence>MLSYSQTRKITHAKFFFRIFSEGWSQINLVTTILDLKSSITRVNTLQYCGISDGNYFSDKIKDESVMLVSSKLLEKSQVHKPLHSRIPSCSVIYSVASTPITWMVRIMYSYHHEHMRTPNHCKMQHSTHPHVSPKQMATTVERKYFHGILCNHVSNFLSNPTPPKFEFQSWLLRRLGLVPQAVNPIYTSK</sequence>